<keyword evidence="4" id="KW-1185">Reference proteome</keyword>
<feature type="region of interest" description="Disordered" evidence="1">
    <location>
        <begin position="64"/>
        <end position="134"/>
    </location>
</feature>
<feature type="signal peptide" evidence="2">
    <location>
        <begin position="1"/>
        <end position="21"/>
    </location>
</feature>
<evidence type="ECO:0000313" key="3">
    <source>
        <dbReference type="EMBL" id="KAK0668284.1"/>
    </source>
</evidence>
<dbReference type="Proteomes" id="UP001174997">
    <property type="component" value="Unassembled WGS sequence"/>
</dbReference>
<gene>
    <name evidence="3" type="ORF">QBC41DRAFT_124668</name>
</gene>
<evidence type="ECO:0000256" key="2">
    <source>
        <dbReference type="SAM" id="SignalP"/>
    </source>
</evidence>
<evidence type="ECO:0000256" key="1">
    <source>
        <dbReference type="SAM" id="MobiDB-lite"/>
    </source>
</evidence>
<feature type="compositionally biased region" description="Polar residues" evidence="1">
    <location>
        <begin position="113"/>
        <end position="127"/>
    </location>
</feature>
<dbReference type="EMBL" id="JAULSY010000059">
    <property type="protein sequence ID" value="KAK0668284.1"/>
    <property type="molecule type" value="Genomic_DNA"/>
</dbReference>
<protein>
    <submittedName>
        <fullName evidence="3">Uncharacterized protein</fullName>
    </submittedName>
</protein>
<keyword evidence="2" id="KW-0732">Signal</keyword>
<sequence length="191" mass="21682">MGLEVFLVFVFALLIFRRVSSEFKEQERKNNLYQDGTGDNRVMEDIPRLAGDIRLHTILTTTNHSERVGIPRRHGNNSRDSPRNDKHSLGGSHEAPRQHKKKAARVLRDEMRNSGQPKQHLGNQPLANSWGKGGLSTPQAGSIITVFSSLTTKKRPHPKERNGFGPLSLRDMGRTERHKPKERKGNNLIHF</sequence>
<name>A0AA39ZD41_9PEZI</name>
<feature type="region of interest" description="Disordered" evidence="1">
    <location>
        <begin position="149"/>
        <end position="191"/>
    </location>
</feature>
<reference evidence="3" key="1">
    <citation type="submission" date="2023-06" db="EMBL/GenBank/DDBJ databases">
        <title>Genome-scale phylogeny and comparative genomics of the fungal order Sordariales.</title>
        <authorList>
            <consortium name="Lawrence Berkeley National Laboratory"/>
            <person name="Hensen N."/>
            <person name="Bonometti L."/>
            <person name="Westerberg I."/>
            <person name="Brannstrom I.O."/>
            <person name="Guillou S."/>
            <person name="Cros-Aarteil S."/>
            <person name="Calhoun S."/>
            <person name="Haridas S."/>
            <person name="Kuo A."/>
            <person name="Mondo S."/>
            <person name="Pangilinan J."/>
            <person name="Riley R."/>
            <person name="Labutti K."/>
            <person name="Andreopoulos B."/>
            <person name="Lipzen A."/>
            <person name="Chen C."/>
            <person name="Yanf M."/>
            <person name="Daum C."/>
            <person name="Ng V."/>
            <person name="Clum A."/>
            <person name="Steindorff A."/>
            <person name="Ohm R."/>
            <person name="Martin F."/>
            <person name="Silar P."/>
            <person name="Natvig D."/>
            <person name="Lalanne C."/>
            <person name="Gautier V."/>
            <person name="Ament-Velasquez S.L."/>
            <person name="Kruys A."/>
            <person name="Hutchinson M.I."/>
            <person name="Powell A.J."/>
            <person name="Barry K."/>
            <person name="Miller A.N."/>
            <person name="Grigoriev I.V."/>
            <person name="Debuchy R."/>
            <person name="Gladieux P."/>
            <person name="Thoren M.H."/>
            <person name="Johannesson H."/>
        </authorList>
    </citation>
    <scope>NUCLEOTIDE SEQUENCE</scope>
    <source>
        <strain evidence="3">CBS 307.81</strain>
    </source>
</reference>
<accession>A0AA39ZD41</accession>
<dbReference type="AlphaFoldDB" id="A0AA39ZD41"/>
<proteinExistence type="predicted"/>
<evidence type="ECO:0000313" key="4">
    <source>
        <dbReference type="Proteomes" id="UP001174997"/>
    </source>
</evidence>
<organism evidence="3 4">
    <name type="scientific">Cercophora samala</name>
    <dbReference type="NCBI Taxonomy" id="330535"/>
    <lineage>
        <taxon>Eukaryota</taxon>
        <taxon>Fungi</taxon>
        <taxon>Dikarya</taxon>
        <taxon>Ascomycota</taxon>
        <taxon>Pezizomycotina</taxon>
        <taxon>Sordariomycetes</taxon>
        <taxon>Sordariomycetidae</taxon>
        <taxon>Sordariales</taxon>
        <taxon>Lasiosphaeriaceae</taxon>
        <taxon>Cercophora</taxon>
    </lineage>
</organism>
<feature type="chain" id="PRO_5041239454" evidence="2">
    <location>
        <begin position="22"/>
        <end position="191"/>
    </location>
</feature>
<comment type="caution">
    <text evidence="3">The sequence shown here is derived from an EMBL/GenBank/DDBJ whole genome shotgun (WGS) entry which is preliminary data.</text>
</comment>